<evidence type="ECO:0000256" key="6">
    <source>
        <dbReference type="ARBA" id="ARBA00022692"/>
    </source>
</evidence>
<keyword evidence="5" id="KW-0997">Cell inner membrane</keyword>
<dbReference type="InterPro" id="IPR025691">
    <property type="entry name" value="GspL_pp_dom"/>
</dbReference>
<evidence type="ECO:0000256" key="9">
    <source>
        <dbReference type="ARBA" id="ARBA00023136"/>
    </source>
</evidence>
<dbReference type="InterPro" id="IPR007812">
    <property type="entry name" value="T2SS_protein-GspL"/>
</dbReference>
<comment type="similarity">
    <text evidence="2 10">Belongs to the GSP L family.</text>
</comment>
<feature type="transmembrane region" description="Helical" evidence="12">
    <location>
        <begin position="265"/>
        <end position="285"/>
    </location>
</feature>
<accession>A0ABV7HP54</accession>
<proteinExistence type="inferred from homology"/>
<keyword evidence="9 12" id="KW-0472">Membrane</keyword>
<comment type="subcellular location">
    <subcellularLocation>
        <location evidence="1">Cell inner membrane</location>
        <topology evidence="1">Single-pass membrane protein</topology>
    </subcellularLocation>
</comment>
<keyword evidence="7 10" id="KW-0653">Protein transport</keyword>
<evidence type="ECO:0000256" key="8">
    <source>
        <dbReference type="ARBA" id="ARBA00022989"/>
    </source>
</evidence>
<evidence type="ECO:0000256" key="12">
    <source>
        <dbReference type="SAM" id="Phobius"/>
    </source>
</evidence>
<dbReference type="InterPro" id="IPR043129">
    <property type="entry name" value="ATPase_NBD"/>
</dbReference>
<dbReference type="SUPFAM" id="SSF53067">
    <property type="entry name" value="Actin-like ATPase domain"/>
    <property type="match status" value="1"/>
</dbReference>
<name>A0ABV7HP54_9GAMM</name>
<keyword evidence="16" id="KW-1185">Reference proteome</keyword>
<evidence type="ECO:0000256" key="4">
    <source>
        <dbReference type="ARBA" id="ARBA00022475"/>
    </source>
</evidence>
<protein>
    <recommendedName>
        <fullName evidence="10">Type II secretion system protein L</fullName>
        <shortName evidence="10">T2SS protein L</shortName>
    </recommendedName>
</protein>
<evidence type="ECO:0000313" key="16">
    <source>
        <dbReference type="Proteomes" id="UP001595548"/>
    </source>
</evidence>
<sequence>MSDHLTIYIAHYGGTFTWLRRREGLPDELGNGSISDLSEQFGGGNINARLIVGGPQVVVRRLQYAEAEKRHLRRLMPFQLEEEVIGDISQFHFALGAASDGEVSLAYTEKARLNDIFIQLAEIGIEVNQCVPAALLPSLRVTETAEEEAAQDVWALHWQDGLVSVRYGASAGFTVNGTSLGAALTMLINAENRIDKLPQLSLSAPDENQLSHLEMALPASLEAATGETRIAGIWDYEPDSHCVDLCQGEFSQRLPIERWWRNWQLVSYAAAAALVVYVAVLLLSLNQLKNENLEVRREIEQVFRTVVPNGPANDPERRLRIKASDLEPKGQSGQTVALLAAVLPELDNRDEINLKGVYFTAEGGDLSLNVQAGTFNAIESLRGALEADGLSAELLSANAQGDNHSARLKVKRN</sequence>
<dbReference type="RefSeq" id="WP_339616818.1">
    <property type="nucleotide sequence ID" value="NZ_AP031500.1"/>
</dbReference>
<feature type="domain" description="GspL periplasmic" evidence="14">
    <location>
        <begin position="259"/>
        <end position="412"/>
    </location>
</feature>
<dbReference type="Pfam" id="PF05134">
    <property type="entry name" value="T2SSL"/>
    <property type="match status" value="1"/>
</dbReference>
<keyword evidence="6 12" id="KW-0812">Transmembrane</keyword>
<keyword evidence="8 12" id="KW-1133">Transmembrane helix</keyword>
<evidence type="ECO:0000256" key="2">
    <source>
        <dbReference type="ARBA" id="ARBA00005318"/>
    </source>
</evidence>
<organism evidence="15 16">
    <name type="scientific">Gilvimarinus japonicus</name>
    <dbReference type="NCBI Taxonomy" id="1796469"/>
    <lineage>
        <taxon>Bacteria</taxon>
        <taxon>Pseudomonadati</taxon>
        <taxon>Pseudomonadota</taxon>
        <taxon>Gammaproteobacteria</taxon>
        <taxon>Cellvibrionales</taxon>
        <taxon>Cellvibrionaceae</taxon>
        <taxon>Gilvimarinus</taxon>
    </lineage>
</organism>
<feature type="coiled-coil region" evidence="11">
    <location>
        <begin position="278"/>
        <end position="305"/>
    </location>
</feature>
<keyword evidence="11" id="KW-0175">Coiled coil</keyword>
<gene>
    <name evidence="15" type="primary">gspL</name>
    <name evidence="15" type="ORF">ACFOEB_03725</name>
</gene>
<comment type="caution">
    <text evidence="15">The sequence shown here is derived from an EMBL/GenBank/DDBJ whole genome shotgun (WGS) entry which is preliminary data.</text>
</comment>
<reference evidence="16" key="1">
    <citation type="journal article" date="2019" name="Int. J. Syst. Evol. Microbiol.">
        <title>The Global Catalogue of Microorganisms (GCM) 10K type strain sequencing project: providing services to taxonomists for standard genome sequencing and annotation.</title>
        <authorList>
            <consortium name="The Broad Institute Genomics Platform"/>
            <consortium name="The Broad Institute Genome Sequencing Center for Infectious Disease"/>
            <person name="Wu L."/>
            <person name="Ma J."/>
        </authorList>
    </citation>
    <scope>NUCLEOTIDE SEQUENCE [LARGE SCALE GENOMIC DNA]</scope>
    <source>
        <strain evidence="16">KCTC 52141</strain>
    </source>
</reference>
<dbReference type="Proteomes" id="UP001595548">
    <property type="component" value="Unassembled WGS sequence"/>
</dbReference>
<dbReference type="EMBL" id="JBHRTL010000004">
    <property type="protein sequence ID" value="MFC3154300.1"/>
    <property type="molecule type" value="Genomic_DNA"/>
</dbReference>
<evidence type="ECO:0000259" key="13">
    <source>
        <dbReference type="Pfam" id="PF05134"/>
    </source>
</evidence>
<evidence type="ECO:0000256" key="7">
    <source>
        <dbReference type="ARBA" id="ARBA00022927"/>
    </source>
</evidence>
<comment type="function">
    <text evidence="10">Inner membrane component of the type II secretion system required for the energy-dependent secretion of extracellular factors such as proteases and toxins from the periplasm.</text>
</comment>
<keyword evidence="4" id="KW-1003">Cell membrane</keyword>
<evidence type="ECO:0000256" key="5">
    <source>
        <dbReference type="ARBA" id="ARBA00022519"/>
    </source>
</evidence>
<dbReference type="CDD" id="cd24017">
    <property type="entry name" value="ASKHA_T2SSL_N"/>
    <property type="match status" value="1"/>
</dbReference>
<dbReference type="PIRSF" id="PIRSF015761">
    <property type="entry name" value="Protein_L"/>
    <property type="match status" value="1"/>
</dbReference>
<keyword evidence="3 10" id="KW-0813">Transport</keyword>
<evidence type="ECO:0000256" key="10">
    <source>
        <dbReference type="PIRNR" id="PIRNR015761"/>
    </source>
</evidence>
<dbReference type="Gene3D" id="3.30.420.380">
    <property type="match status" value="1"/>
</dbReference>
<evidence type="ECO:0000313" key="15">
    <source>
        <dbReference type="EMBL" id="MFC3154300.1"/>
    </source>
</evidence>
<dbReference type="Gene3D" id="3.30.1360.100">
    <property type="entry name" value="General secretion pathway protein M, EpsM"/>
    <property type="match status" value="1"/>
</dbReference>
<dbReference type="Pfam" id="PF12693">
    <property type="entry name" value="GspL_C"/>
    <property type="match status" value="1"/>
</dbReference>
<evidence type="ECO:0000256" key="1">
    <source>
        <dbReference type="ARBA" id="ARBA00004377"/>
    </source>
</evidence>
<evidence type="ECO:0000259" key="14">
    <source>
        <dbReference type="Pfam" id="PF12693"/>
    </source>
</evidence>
<feature type="domain" description="GspL cytoplasmic actin-ATPase-like" evidence="13">
    <location>
        <begin position="46"/>
        <end position="224"/>
    </location>
</feature>
<dbReference type="InterPro" id="IPR024230">
    <property type="entry name" value="GspL_cyto_dom"/>
</dbReference>
<evidence type="ECO:0000256" key="3">
    <source>
        <dbReference type="ARBA" id="ARBA00022448"/>
    </source>
</evidence>
<evidence type="ECO:0000256" key="11">
    <source>
        <dbReference type="SAM" id="Coils"/>
    </source>
</evidence>
<dbReference type="NCBIfam" id="TIGR01709">
    <property type="entry name" value="typeII_sec_gspL"/>
    <property type="match status" value="1"/>
</dbReference>